<dbReference type="STRING" id="86105.NF27_JF00270"/>
<feature type="active site" evidence="9">
    <location>
        <position position="125"/>
    </location>
</feature>
<dbReference type="NCBIfam" id="TIGR00077">
    <property type="entry name" value="lspA"/>
    <property type="match status" value="1"/>
</dbReference>
<feature type="active site" evidence="9">
    <location>
        <position position="143"/>
    </location>
</feature>
<dbReference type="PATRIC" id="fig|86105.3.peg.1973"/>
<keyword evidence="3 9" id="KW-0645">Protease</keyword>
<gene>
    <name evidence="12" type="primary">lspA_2</name>
    <name evidence="9" type="synonym">lspA</name>
    <name evidence="12" type="ORF">NF27_JF00270</name>
</gene>
<comment type="caution">
    <text evidence="12">The sequence shown here is derived from an EMBL/GenBank/DDBJ whole genome shotgun (WGS) entry which is preliminary data.</text>
</comment>
<dbReference type="AlphaFoldDB" id="A0A0C1QF30"/>
<dbReference type="PANTHER" id="PTHR33695">
    <property type="entry name" value="LIPOPROTEIN SIGNAL PEPTIDASE"/>
    <property type="match status" value="1"/>
</dbReference>
<accession>A0A0C1QF30</accession>
<evidence type="ECO:0000256" key="2">
    <source>
        <dbReference type="ARBA" id="ARBA00022475"/>
    </source>
</evidence>
<comment type="subcellular location">
    <subcellularLocation>
        <location evidence="9">Cell membrane</location>
        <topology evidence="9">Multi-pass membrane protein</topology>
    </subcellularLocation>
</comment>
<feature type="transmembrane region" description="Helical" evidence="9">
    <location>
        <begin position="72"/>
        <end position="92"/>
    </location>
</feature>
<evidence type="ECO:0000256" key="4">
    <source>
        <dbReference type="ARBA" id="ARBA00022692"/>
    </source>
</evidence>
<dbReference type="Proteomes" id="UP000031258">
    <property type="component" value="Unassembled WGS sequence"/>
</dbReference>
<evidence type="ECO:0000256" key="11">
    <source>
        <dbReference type="RuleBase" id="RU004181"/>
    </source>
</evidence>
<feature type="transmembrane region" description="Helical" evidence="9">
    <location>
        <begin position="49"/>
        <end position="66"/>
    </location>
</feature>
<reference evidence="12 13" key="1">
    <citation type="submission" date="2014-11" db="EMBL/GenBank/DDBJ databases">
        <title>A Rickettsiales Symbiont of Amoebae With Ancient Features.</title>
        <authorList>
            <person name="Schulz F."/>
            <person name="Martijn J."/>
            <person name="Wascher F."/>
            <person name="Kostanjsek R."/>
            <person name="Ettema T.J."/>
            <person name="Horn M."/>
        </authorList>
    </citation>
    <scope>NUCLEOTIDE SEQUENCE [LARGE SCALE GENOMIC DNA]</scope>
    <source>
        <strain evidence="12 13">UWC36</strain>
    </source>
</reference>
<keyword evidence="12" id="KW-0449">Lipoprotein</keyword>
<keyword evidence="6 9" id="KW-0378">Hydrolase</keyword>
<keyword evidence="4 9" id="KW-0812">Transmembrane</keyword>
<feature type="transmembrane region" description="Helical" evidence="9">
    <location>
        <begin position="135"/>
        <end position="155"/>
    </location>
</feature>
<feature type="transmembrane region" description="Helical" evidence="9">
    <location>
        <begin position="12"/>
        <end position="37"/>
    </location>
</feature>
<sequence length="165" mass="18751">MELNKMLNGKLIKLLLIVIIAIALDQITKHLVLNFFIHHNGTHAIEVGLFLNIVLVWNHGISFGMFNDLEQSQIILILVSLTIIAGLIIWFIRSDDNKLLFPIALIIGGALGNIIDRITYGAVVDFIDFYFKQYHYPAFNLADSFIVIGVLILMVQSFQEKEQNR</sequence>
<dbReference type="PROSITE" id="PS00855">
    <property type="entry name" value="SPASE_II"/>
    <property type="match status" value="1"/>
</dbReference>
<comment type="pathway">
    <text evidence="9">Protein modification; lipoprotein biosynthesis (signal peptide cleavage).</text>
</comment>
<evidence type="ECO:0000256" key="1">
    <source>
        <dbReference type="ARBA" id="ARBA00006139"/>
    </source>
</evidence>
<evidence type="ECO:0000313" key="12">
    <source>
        <dbReference type="EMBL" id="KIE04149.1"/>
    </source>
</evidence>
<comment type="function">
    <text evidence="9 10">This protein specifically catalyzes the removal of signal peptides from prolipoproteins.</text>
</comment>
<keyword evidence="2 9" id="KW-1003">Cell membrane</keyword>
<dbReference type="PANTHER" id="PTHR33695:SF1">
    <property type="entry name" value="LIPOPROTEIN SIGNAL PEPTIDASE"/>
    <property type="match status" value="1"/>
</dbReference>
<protein>
    <recommendedName>
        <fullName evidence="9">Lipoprotein signal peptidase</fullName>
        <ecNumber evidence="9">3.4.23.36</ecNumber>
    </recommendedName>
    <alternativeName>
        <fullName evidence="9">Prolipoprotein signal peptidase</fullName>
    </alternativeName>
    <alternativeName>
        <fullName evidence="9">Signal peptidase II</fullName>
        <shortName evidence="9">SPase II</shortName>
    </alternativeName>
</protein>
<keyword evidence="8 9" id="KW-0472">Membrane</keyword>
<evidence type="ECO:0000256" key="7">
    <source>
        <dbReference type="ARBA" id="ARBA00022989"/>
    </source>
</evidence>
<dbReference type="Pfam" id="PF01252">
    <property type="entry name" value="Peptidase_A8"/>
    <property type="match status" value="1"/>
</dbReference>
<evidence type="ECO:0000256" key="8">
    <source>
        <dbReference type="ARBA" id="ARBA00023136"/>
    </source>
</evidence>
<evidence type="ECO:0000256" key="5">
    <source>
        <dbReference type="ARBA" id="ARBA00022750"/>
    </source>
</evidence>
<dbReference type="EC" id="3.4.23.36" evidence="9"/>
<dbReference type="UniPathway" id="UPA00665"/>
<evidence type="ECO:0000256" key="10">
    <source>
        <dbReference type="RuleBase" id="RU000594"/>
    </source>
</evidence>
<dbReference type="InterPro" id="IPR001872">
    <property type="entry name" value="Peptidase_A8"/>
</dbReference>
<dbReference type="HAMAP" id="MF_00161">
    <property type="entry name" value="LspA"/>
    <property type="match status" value="1"/>
</dbReference>
<evidence type="ECO:0000256" key="9">
    <source>
        <dbReference type="HAMAP-Rule" id="MF_00161"/>
    </source>
</evidence>
<keyword evidence="5 9" id="KW-0064">Aspartyl protease</keyword>
<keyword evidence="13" id="KW-1185">Reference proteome</keyword>
<evidence type="ECO:0000256" key="3">
    <source>
        <dbReference type="ARBA" id="ARBA00022670"/>
    </source>
</evidence>
<dbReference type="PRINTS" id="PR00781">
    <property type="entry name" value="LIPOSIGPTASE"/>
</dbReference>
<evidence type="ECO:0000256" key="6">
    <source>
        <dbReference type="ARBA" id="ARBA00022801"/>
    </source>
</evidence>
<dbReference type="GO" id="GO:0004190">
    <property type="term" value="F:aspartic-type endopeptidase activity"/>
    <property type="evidence" value="ECO:0007669"/>
    <property type="project" value="UniProtKB-UniRule"/>
</dbReference>
<dbReference type="EMBL" id="JSWE01000223">
    <property type="protein sequence ID" value="KIE04149.1"/>
    <property type="molecule type" value="Genomic_DNA"/>
</dbReference>
<dbReference type="GO" id="GO:0006508">
    <property type="term" value="P:proteolysis"/>
    <property type="evidence" value="ECO:0007669"/>
    <property type="project" value="UniProtKB-KW"/>
</dbReference>
<comment type="catalytic activity">
    <reaction evidence="9 10">
        <text>Release of signal peptides from bacterial membrane prolipoproteins. Hydrolyzes -Xaa-Yaa-Zaa-|-(S,diacylglyceryl)Cys-, in which Xaa is hydrophobic (preferably Leu), and Yaa (Ala or Ser) and Zaa (Gly or Ala) have small, neutral side chains.</text>
        <dbReference type="EC" id="3.4.23.36"/>
    </reaction>
</comment>
<keyword evidence="7 9" id="KW-1133">Transmembrane helix</keyword>
<name>A0A0C1QF30_9RICK</name>
<feature type="transmembrane region" description="Helical" evidence="9">
    <location>
        <begin position="99"/>
        <end position="115"/>
    </location>
</feature>
<proteinExistence type="inferred from homology"/>
<comment type="similarity">
    <text evidence="1 9 11">Belongs to the peptidase A8 family.</text>
</comment>
<dbReference type="GO" id="GO:0005886">
    <property type="term" value="C:plasma membrane"/>
    <property type="evidence" value="ECO:0007669"/>
    <property type="project" value="UniProtKB-SubCell"/>
</dbReference>
<organism evidence="12 13">
    <name type="scientific">Candidatus Jidaibacter acanthamoebae</name>
    <dbReference type="NCBI Taxonomy" id="86105"/>
    <lineage>
        <taxon>Bacteria</taxon>
        <taxon>Pseudomonadati</taxon>
        <taxon>Pseudomonadota</taxon>
        <taxon>Alphaproteobacteria</taxon>
        <taxon>Rickettsiales</taxon>
        <taxon>Candidatus Midichloriaceae</taxon>
        <taxon>Candidatus Jidaibacter</taxon>
    </lineage>
</organism>
<evidence type="ECO:0000313" key="13">
    <source>
        <dbReference type="Proteomes" id="UP000031258"/>
    </source>
</evidence>